<keyword evidence="2" id="KW-1185">Reference proteome</keyword>
<gene>
    <name evidence="1" type="ORF">OPKNFCMD_6916</name>
</gene>
<dbReference type="EMBL" id="BPQH01000704">
    <property type="protein sequence ID" value="GJD54131.1"/>
    <property type="molecule type" value="Genomic_DNA"/>
</dbReference>
<evidence type="ECO:0000313" key="1">
    <source>
        <dbReference type="EMBL" id="GJD54131.1"/>
    </source>
</evidence>
<organism evidence="1 2">
    <name type="scientific">Methylobacterium crusticola</name>
    <dbReference type="NCBI Taxonomy" id="1697972"/>
    <lineage>
        <taxon>Bacteria</taxon>
        <taxon>Pseudomonadati</taxon>
        <taxon>Pseudomonadota</taxon>
        <taxon>Alphaproteobacteria</taxon>
        <taxon>Hyphomicrobiales</taxon>
        <taxon>Methylobacteriaceae</taxon>
        <taxon>Methylobacterium</taxon>
    </lineage>
</organism>
<protein>
    <recommendedName>
        <fullName evidence="3">Alpha/beta hydrolase</fullName>
    </recommendedName>
</protein>
<evidence type="ECO:0000313" key="2">
    <source>
        <dbReference type="Proteomes" id="UP001055167"/>
    </source>
</evidence>
<reference evidence="1" key="1">
    <citation type="journal article" date="2021" name="Front. Microbiol.">
        <title>Comprehensive Comparative Genomics and Phenotyping of Methylobacterium Species.</title>
        <authorList>
            <person name="Alessa O."/>
            <person name="Ogura Y."/>
            <person name="Fujitani Y."/>
            <person name="Takami H."/>
            <person name="Hayashi T."/>
            <person name="Sahin N."/>
            <person name="Tani A."/>
        </authorList>
    </citation>
    <scope>NUCLEOTIDE SEQUENCE</scope>
    <source>
        <strain evidence="1">KCTC 52305</strain>
    </source>
</reference>
<comment type="caution">
    <text evidence="1">The sequence shown here is derived from an EMBL/GenBank/DDBJ whole genome shotgun (WGS) entry which is preliminary data.</text>
</comment>
<reference evidence="1" key="2">
    <citation type="submission" date="2021-08" db="EMBL/GenBank/DDBJ databases">
        <authorList>
            <person name="Tani A."/>
            <person name="Ola A."/>
            <person name="Ogura Y."/>
            <person name="Katsura K."/>
            <person name="Hayashi T."/>
        </authorList>
    </citation>
    <scope>NUCLEOTIDE SEQUENCE</scope>
    <source>
        <strain evidence="1">KCTC 52305</strain>
    </source>
</reference>
<sequence length="49" mass="5374">MPGSGLKNHAKHAQEHPDWRYVELKTGHDAMVTEPQACADLFLAAARSS</sequence>
<proteinExistence type="predicted"/>
<dbReference type="Proteomes" id="UP001055167">
    <property type="component" value="Unassembled WGS sequence"/>
</dbReference>
<evidence type="ECO:0008006" key="3">
    <source>
        <dbReference type="Google" id="ProtNLM"/>
    </source>
</evidence>
<accession>A0ABQ4R9X1</accession>
<name>A0ABQ4R9X1_9HYPH</name>